<name>F3KRB1_9BURK</name>
<dbReference type="STRING" id="887062.HGR_04933"/>
<evidence type="ECO:0000313" key="3">
    <source>
        <dbReference type="Proteomes" id="UP000016368"/>
    </source>
</evidence>
<reference evidence="2 3" key="1">
    <citation type="journal article" date="2011" name="EMBO J.">
        <title>Structural diversity of bacterial flagellar motors.</title>
        <authorList>
            <person name="Chen S."/>
            <person name="Beeby M."/>
            <person name="Murphy G.E."/>
            <person name="Leadbetter J.R."/>
            <person name="Hendrixson D.R."/>
            <person name="Briegel A."/>
            <person name="Li Z."/>
            <person name="Shi J."/>
            <person name="Tocheva E.I."/>
            <person name="Muller A."/>
            <person name="Dobro M.J."/>
            <person name="Jensen G.J."/>
        </authorList>
    </citation>
    <scope>NUCLEOTIDE SEQUENCE [LARGE SCALE GENOMIC DNA]</scope>
    <source>
        <strain evidence="2 3">ATCC 19624</strain>
    </source>
</reference>
<keyword evidence="3" id="KW-1185">Reference proteome</keyword>
<evidence type="ECO:0000256" key="1">
    <source>
        <dbReference type="SAM" id="SignalP"/>
    </source>
</evidence>
<protein>
    <recommendedName>
        <fullName evidence="4">Outer membrane protein beta-barrel domain-containing protein</fullName>
    </recommendedName>
</protein>
<dbReference type="EMBL" id="AEGR01000042">
    <property type="protein sequence ID" value="EGI77812.1"/>
    <property type="molecule type" value="Genomic_DNA"/>
</dbReference>
<evidence type="ECO:0000313" key="2">
    <source>
        <dbReference type="EMBL" id="EGI77812.1"/>
    </source>
</evidence>
<dbReference type="AlphaFoldDB" id="F3KRB1"/>
<accession>F3KRB1</accession>
<dbReference type="eggNOG" id="ENOG5031194">
    <property type="taxonomic scope" value="Bacteria"/>
</dbReference>
<organism evidence="2 3">
    <name type="scientific">Hylemonella gracilis ATCC 19624</name>
    <dbReference type="NCBI Taxonomy" id="887062"/>
    <lineage>
        <taxon>Bacteria</taxon>
        <taxon>Pseudomonadati</taxon>
        <taxon>Pseudomonadota</taxon>
        <taxon>Betaproteobacteria</taxon>
        <taxon>Burkholderiales</taxon>
        <taxon>Comamonadaceae</taxon>
        <taxon>Hylemonella</taxon>
    </lineage>
</organism>
<gene>
    <name evidence="2" type="ORF">HGR_04933</name>
</gene>
<evidence type="ECO:0008006" key="4">
    <source>
        <dbReference type="Google" id="ProtNLM"/>
    </source>
</evidence>
<feature type="signal peptide" evidence="1">
    <location>
        <begin position="1"/>
        <end position="35"/>
    </location>
</feature>
<comment type="caution">
    <text evidence="2">The sequence shown here is derived from an EMBL/GenBank/DDBJ whole genome shotgun (WGS) entry which is preliminary data.</text>
</comment>
<dbReference type="Proteomes" id="UP000016368">
    <property type="component" value="Unassembled WGS sequence"/>
</dbReference>
<proteinExistence type="predicted"/>
<sequence length="256" mass="27628">MHGTHTKMTMKKSFSSLACATLGLALSLSTLPAWADRLGNLDSLTEREFKYASEAIGAAISYKPISPPQPQGLTGFDIGVSLTSSSPSYKGAAALEKANANLYLDDAIQTYRLDIHKGLPFDVDVGAYFANVPGLGIDVRGLEARYALLNGDFAKPGISLRGGYTYATNSDDLYINTRSVDVSISKEFAMLTPYAGVGYVWVDSDGRRAARHQESSPELNKYYAGINMGLGLMNLAFETDITGDTTSWGIKLGLRW</sequence>
<feature type="chain" id="PRO_5003298292" description="Outer membrane protein beta-barrel domain-containing protein" evidence="1">
    <location>
        <begin position="36"/>
        <end position="256"/>
    </location>
</feature>
<keyword evidence="1" id="KW-0732">Signal</keyword>